<comment type="caution">
    <text evidence="2">The sequence shown here is derived from an EMBL/GenBank/DDBJ whole genome shotgun (WGS) entry which is preliminary data.</text>
</comment>
<dbReference type="AlphaFoldDB" id="A0A9Q1GR43"/>
<evidence type="ECO:0000313" key="3">
    <source>
        <dbReference type="Proteomes" id="UP001153076"/>
    </source>
</evidence>
<dbReference type="EMBL" id="JAKOGI010002061">
    <property type="protein sequence ID" value="KAJ8423083.1"/>
    <property type="molecule type" value="Genomic_DNA"/>
</dbReference>
<dbReference type="Proteomes" id="UP001153076">
    <property type="component" value="Unassembled WGS sequence"/>
</dbReference>
<keyword evidence="3" id="KW-1185">Reference proteome</keyword>
<reference evidence="2" key="1">
    <citation type="submission" date="2022-04" db="EMBL/GenBank/DDBJ databases">
        <title>Carnegiea gigantea Genome sequencing and assembly v2.</title>
        <authorList>
            <person name="Copetti D."/>
            <person name="Sanderson M.J."/>
            <person name="Burquez A."/>
            <person name="Wojciechowski M.F."/>
        </authorList>
    </citation>
    <scope>NUCLEOTIDE SEQUENCE</scope>
    <source>
        <strain evidence="2">SGP5-SGP5p</strain>
        <tissue evidence="2">Aerial part</tissue>
    </source>
</reference>
<organism evidence="2 3">
    <name type="scientific">Carnegiea gigantea</name>
    <dbReference type="NCBI Taxonomy" id="171969"/>
    <lineage>
        <taxon>Eukaryota</taxon>
        <taxon>Viridiplantae</taxon>
        <taxon>Streptophyta</taxon>
        <taxon>Embryophyta</taxon>
        <taxon>Tracheophyta</taxon>
        <taxon>Spermatophyta</taxon>
        <taxon>Magnoliopsida</taxon>
        <taxon>eudicotyledons</taxon>
        <taxon>Gunneridae</taxon>
        <taxon>Pentapetalae</taxon>
        <taxon>Caryophyllales</taxon>
        <taxon>Cactineae</taxon>
        <taxon>Cactaceae</taxon>
        <taxon>Cactoideae</taxon>
        <taxon>Echinocereeae</taxon>
        <taxon>Carnegiea</taxon>
    </lineage>
</organism>
<accession>A0A9Q1GR43</accession>
<gene>
    <name evidence="2" type="ORF">Cgig2_032283</name>
</gene>
<proteinExistence type="predicted"/>
<protein>
    <submittedName>
        <fullName evidence="2">Uncharacterized protein</fullName>
    </submittedName>
</protein>
<feature type="region of interest" description="Disordered" evidence="1">
    <location>
        <begin position="111"/>
        <end position="152"/>
    </location>
</feature>
<name>A0A9Q1GR43_9CARY</name>
<evidence type="ECO:0000256" key="1">
    <source>
        <dbReference type="SAM" id="MobiDB-lite"/>
    </source>
</evidence>
<feature type="compositionally biased region" description="Basic and acidic residues" evidence="1">
    <location>
        <begin position="111"/>
        <end position="121"/>
    </location>
</feature>
<evidence type="ECO:0000313" key="2">
    <source>
        <dbReference type="EMBL" id="KAJ8423083.1"/>
    </source>
</evidence>
<sequence>MWSPRMGALPFISSISAHREFLTMAFPYSLSTSEMARYVARNFEWERRGVSFPPLPLPNDFLALCSSYEHAMAKEAAQCFHFSKLPQVIFYAMLLRKLRAPLRHRRGRTEIESWRPGSEKRLSKRRRARMPWGPPPLPGETVRKGKKKREREREREGAFLTPFILAFPPLNDTREMADFMRKSFRWHWRSNTCPPRSLPDDYQDLRSHFVLSDAERATLDFEATFYAMLLNDAIEAGTMSGPMAVDLKLTLEGLRWASCESLLSYNSYGLMKRNFISKPCQKEPAGYKRETTEVIERGERRLTSFPTFLDTMQVAEYSLREFSALRPKLLPLNFHGLCTNFVLLVAMQFAHTAHILEMVQAIFYTVVLNEAAELRLLSRAAMHRTMLDLWELKWDIIEDIYERLKDIQVPALSRYSLILNYRYAFVPPSSVVCYTYITQPCLHLAHQVGISQRNRPIPIWRVVIPSSLASQPLLMAWWWRTSP</sequence>